<feature type="chain" id="PRO_5022041672" description="TPR repeat-containing protein" evidence="4">
    <location>
        <begin position="22"/>
        <end position="569"/>
    </location>
</feature>
<keyword evidence="1" id="KW-0677">Repeat</keyword>
<dbReference type="SMART" id="SM00028">
    <property type="entry name" value="TPR"/>
    <property type="match status" value="4"/>
</dbReference>
<dbReference type="EMBL" id="BJUZ01000002">
    <property type="protein sequence ID" value="GEK94158.1"/>
    <property type="molecule type" value="Genomic_DNA"/>
</dbReference>
<evidence type="ECO:0000313" key="6">
    <source>
        <dbReference type="Proteomes" id="UP000321230"/>
    </source>
</evidence>
<dbReference type="Proteomes" id="UP000321230">
    <property type="component" value="Unassembled WGS sequence"/>
</dbReference>
<dbReference type="AlphaFoldDB" id="A0A511B167"/>
<keyword evidence="2 3" id="KW-0802">TPR repeat</keyword>
<evidence type="ECO:0000256" key="2">
    <source>
        <dbReference type="ARBA" id="ARBA00022803"/>
    </source>
</evidence>
<feature type="signal peptide" evidence="4">
    <location>
        <begin position="1"/>
        <end position="21"/>
    </location>
</feature>
<evidence type="ECO:0008006" key="7">
    <source>
        <dbReference type="Google" id="ProtNLM"/>
    </source>
</evidence>
<name>A0A511B167_9PROT</name>
<dbReference type="RefSeq" id="WP_228118495.1">
    <property type="nucleotide sequence ID" value="NZ_BARC01000006.1"/>
</dbReference>
<dbReference type="Gene3D" id="1.25.40.10">
    <property type="entry name" value="Tetratricopeptide repeat domain"/>
    <property type="match status" value="3"/>
</dbReference>
<dbReference type="SUPFAM" id="SSF48452">
    <property type="entry name" value="TPR-like"/>
    <property type="match status" value="2"/>
</dbReference>
<protein>
    <recommendedName>
        <fullName evidence="7">TPR repeat-containing protein</fullName>
    </recommendedName>
</protein>
<keyword evidence="4" id="KW-0732">Signal</keyword>
<dbReference type="InterPro" id="IPR019734">
    <property type="entry name" value="TPR_rpt"/>
</dbReference>
<dbReference type="Pfam" id="PF13181">
    <property type="entry name" value="TPR_8"/>
    <property type="match status" value="1"/>
</dbReference>
<feature type="repeat" description="TPR" evidence="3">
    <location>
        <begin position="36"/>
        <end position="69"/>
    </location>
</feature>
<accession>A0A511B167</accession>
<keyword evidence="6" id="KW-1185">Reference proteome</keyword>
<dbReference type="InterPro" id="IPR051012">
    <property type="entry name" value="CellSynth/LPSAsmb/PSIAsmb"/>
</dbReference>
<proteinExistence type="predicted"/>
<evidence type="ECO:0000256" key="3">
    <source>
        <dbReference type="PROSITE-ProRule" id="PRU00339"/>
    </source>
</evidence>
<evidence type="ECO:0000256" key="1">
    <source>
        <dbReference type="ARBA" id="ARBA00022737"/>
    </source>
</evidence>
<dbReference type="PROSITE" id="PS50005">
    <property type="entry name" value="TPR"/>
    <property type="match status" value="1"/>
</dbReference>
<dbReference type="InterPro" id="IPR011990">
    <property type="entry name" value="TPR-like_helical_dom_sf"/>
</dbReference>
<dbReference type="PANTHER" id="PTHR45586:SF1">
    <property type="entry name" value="LIPOPOLYSACCHARIDE ASSEMBLY PROTEIN B"/>
    <property type="match status" value="1"/>
</dbReference>
<reference evidence="5 6" key="1">
    <citation type="submission" date="2019-07" db="EMBL/GenBank/DDBJ databases">
        <title>Whole genome shotgun sequence of Gluconobacter wancherniae NBRC 103581.</title>
        <authorList>
            <person name="Hosoyama A."/>
            <person name="Uohara A."/>
            <person name="Ohji S."/>
            <person name="Ichikawa N."/>
        </authorList>
    </citation>
    <scope>NUCLEOTIDE SEQUENCE [LARGE SCALE GENOMIC DNA]</scope>
    <source>
        <strain evidence="5 6">NBRC 103581</strain>
    </source>
</reference>
<organism evidence="5 6">
    <name type="scientific">Gluconobacter wancherniae NBRC 103581</name>
    <dbReference type="NCBI Taxonomy" id="656744"/>
    <lineage>
        <taxon>Bacteria</taxon>
        <taxon>Pseudomonadati</taxon>
        <taxon>Pseudomonadota</taxon>
        <taxon>Alphaproteobacteria</taxon>
        <taxon>Acetobacterales</taxon>
        <taxon>Acetobacteraceae</taxon>
        <taxon>Gluconobacter</taxon>
    </lineage>
</organism>
<evidence type="ECO:0000313" key="5">
    <source>
        <dbReference type="EMBL" id="GEK94158.1"/>
    </source>
</evidence>
<evidence type="ECO:0000256" key="4">
    <source>
        <dbReference type="SAM" id="SignalP"/>
    </source>
</evidence>
<comment type="caution">
    <text evidence="5">The sequence shown here is derived from an EMBL/GenBank/DDBJ whole genome shotgun (WGS) entry which is preliminary data.</text>
</comment>
<gene>
    <name evidence="5" type="ORF">GWA01_19280</name>
</gene>
<dbReference type="PANTHER" id="PTHR45586">
    <property type="entry name" value="TPR REPEAT-CONTAINING PROTEIN PA4667"/>
    <property type="match status" value="1"/>
</dbReference>
<sequence length="569" mass="62039">MRFRPLAVGFVLSCLSPIAQAAPLSIQPSVDPQHSLTGWTLAEIVMMQRGDIDAAYEALNQALKLSPHDIHLRIDTLHYAAMSGHQTEALDLARTLPADDISTLILAQEAIVGKNWNELRHVLDRDSHRGALLAVAAPALEAWQQAAIGKSDRALSLLMDASGLPETRRLYLLHAALVAQALPDPARATALFEKTGSVRTDPLSLQIVYAQEYGSWLYRRGQKAEAEDTIAALAHGSPLGNMLVPALQHAITNVPAPSTRTGLAILDLQLGLMLADAARQDNIPADMAIIMLRQSLYLDPSLTIARIMLADLLRENSHNDDALDVLEKIPSSSPFAALAAQERVDITIHLHDLPRQAQALQQALALNPGNPDYLAQLGGVQDQLAQHEAAITSYTQALAASSPRKATVWPVLIGRAMAYQEKGDWAHAQEDMRHALTLAPEEPEVLNFVGYADIEHGVNTKEAMNHLKHALSLQPGDASIQDSYAWALLKTDGDLDQALPLLIQSAEHAPNDPEIGYHLGVAYWYLGRKLEAQDQWNQALADSPQPQDRVLIMKALQDGPHLAAFERTK</sequence>